<evidence type="ECO:0000313" key="2">
    <source>
        <dbReference type="EMBL" id="KKU32837.1"/>
    </source>
</evidence>
<comment type="caution">
    <text evidence="2">The sequence shown here is derived from an EMBL/GenBank/DDBJ whole genome shotgun (WGS) entry which is preliminary data.</text>
</comment>
<feature type="transmembrane region" description="Helical" evidence="1">
    <location>
        <begin position="43"/>
        <end position="60"/>
    </location>
</feature>
<accession>A0A0G1PJG9</accession>
<organism evidence="2 3">
    <name type="scientific">Candidatus Collierbacteria bacterium GW2011_GWA2_46_26</name>
    <dbReference type="NCBI Taxonomy" id="1618381"/>
    <lineage>
        <taxon>Bacteria</taxon>
        <taxon>Candidatus Collieribacteriota</taxon>
    </lineage>
</organism>
<keyword evidence="1" id="KW-1133">Transmembrane helix</keyword>
<name>A0A0G1PJG9_9BACT</name>
<evidence type="ECO:0000256" key="1">
    <source>
        <dbReference type="SAM" id="Phobius"/>
    </source>
</evidence>
<evidence type="ECO:0000313" key="3">
    <source>
        <dbReference type="Proteomes" id="UP000034794"/>
    </source>
</evidence>
<dbReference type="AlphaFoldDB" id="A0A0G1PJG9"/>
<reference evidence="2 3" key="1">
    <citation type="journal article" date="2015" name="Nature">
        <title>rRNA introns, odd ribosomes, and small enigmatic genomes across a large radiation of phyla.</title>
        <authorList>
            <person name="Brown C.T."/>
            <person name="Hug L.A."/>
            <person name="Thomas B.C."/>
            <person name="Sharon I."/>
            <person name="Castelle C.J."/>
            <person name="Singh A."/>
            <person name="Wilkins M.J."/>
            <person name="Williams K.H."/>
            <person name="Banfield J.F."/>
        </authorList>
    </citation>
    <scope>NUCLEOTIDE SEQUENCE [LARGE SCALE GENOMIC DNA]</scope>
</reference>
<protein>
    <submittedName>
        <fullName evidence="2">Uncharacterized protein</fullName>
    </submittedName>
</protein>
<keyword evidence="1" id="KW-0812">Transmembrane</keyword>
<proteinExistence type="predicted"/>
<sequence length="158" mass="18118">MNMNKIRFWVTGAVLAGFLALPFLVAWLVPSVAAVWTDWKMIVVFGILGAAVASLFYRLFEVSRPNYEYQRDRGFVVIKLDSSTLWLSRESKLIALSITPDKRIWIRDEEVNGLDVITPAIGDGVTAHLNAGDFRITREQHGFCVKWTRIEEPWELKY</sequence>
<gene>
    <name evidence="2" type="ORF">UX47_C0007G0081</name>
</gene>
<keyword evidence="1" id="KW-0472">Membrane</keyword>
<dbReference type="Proteomes" id="UP000034794">
    <property type="component" value="Unassembled WGS sequence"/>
</dbReference>
<dbReference type="EMBL" id="LCMI01000007">
    <property type="protein sequence ID" value="KKU32837.1"/>
    <property type="molecule type" value="Genomic_DNA"/>
</dbReference>